<evidence type="ECO:0000313" key="2">
    <source>
        <dbReference type="EMBL" id="KAF5198356.1"/>
    </source>
</evidence>
<sequence length="455" mass="52052">SGTKKIQCPFELKGKFVLGSNDSWRLEVICGSHNHPLATTLEGHSYAGRFNKEEMDHIAKLTKSGVKAKQVMASISESFPLNTSCLKQVYNARQKVRGNDMGDLTQMQHLLQKLGKERYLIYWCKHSDTNISQENEDNSEENGENSKGIATNLEEIEMENMEKVAVDQSNCSHELRNAYGLPCAHELLEYQSENCSIPLIAVNEFWRRLSFLPDEEPTNNIDCRPAISLYIERFEMGSEDCKRFMNRRLLEIAEEASTWLEPPIGVSKPKGRPVGSVKTKDGEATNSSKRNPSAFEHSRAAREEFQKEFQSPKTPMALAKKRNTQAEGQNPSSLPKKSGNSRTCVKRKLDFNDCPFLSLDDDFKRWIPEEMFQFVLGRRNPIGDGNCGFRALCLTLGKSEDEWPWMRNELLKELNEFDSEYHKLFGKNVFKFMRERLQHDKGGAPVDKWMSMPTT</sequence>
<accession>A0A7J6WLW3</accession>
<dbReference type="EMBL" id="JABWDY010013338">
    <property type="protein sequence ID" value="KAF5198356.1"/>
    <property type="molecule type" value="Genomic_DNA"/>
</dbReference>
<dbReference type="OrthoDB" id="1923014at2759"/>
<evidence type="ECO:0000256" key="1">
    <source>
        <dbReference type="SAM" id="MobiDB-lite"/>
    </source>
</evidence>
<dbReference type="AlphaFoldDB" id="A0A7J6WLW3"/>
<feature type="non-terminal residue" evidence="2">
    <location>
        <position position="455"/>
    </location>
</feature>
<feature type="region of interest" description="Disordered" evidence="1">
    <location>
        <begin position="262"/>
        <end position="341"/>
    </location>
</feature>
<dbReference type="PANTHER" id="PTHR31569:SF4">
    <property type="entry name" value="SWIM-TYPE DOMAIN-CONTAINING PROTEIN"/>
    <property type="match status" value="1"/>
</dbReference>
<dbReference type="CDD" id="cd22744">
    <property type="entry name" value="OTU"/>
    <property type="match status" value="1"/>
</dbReference>
<feature type="compositionally biased region" description="Basic and acidic residues" evidence="1">
    <location>
        <begin position="296"/>
        <end position="307"/>
    </location>
</feature>
<keyword evidence="3" id="KW-1185">Reference proteome</keyword>
<evidence type="ECO:0000313" key="3">
    <source>
        <dbReference type="Proteomes" id="UP000554482"/>
    </source>
</evidence>
<feature type="compositionally biased region" description="Polar residues" evidence="1">
    <location>
        <begin position="325"/>
        <end position="341"/>
    </location>
</feature>
<gene>
    <name evidence="2" type="ORF">FRX31_012057</name>
</gene>
<feature type="non-terminal residue" evidence="2">
    <location>
        <position position="1"/>
    </location>
</feature>
<protein>
    <submittedName>
        <fullName evidence="2">Far1-related sequence</fullName>
    </submittedName>
</protein>
<dbReference type="Proteomes" id="UP000554482">
    <property type="component" value="Unassembled WGS sequence"/>
</dbReference>
<dbReference type="PANTHER" id="PTHR31569">
    <property type="entry name" value="SWIM-TYPE DOMAIN-CONTAINING PROTEIN"/>
    <property type="match status" value="1"/>
</dbReference>
<proteinExistence type="predicted"/>
<comment type="caution">
    <text evidence="2">The sequence shown here is derived from an EMBL/GenBank/DDBJ whole genome shotgun (WGS) entry which is preliminary data.</text>
</comment>
<name>A0A7J6WLW3_THATH</name>
<dbReference type="InterPro" id="IPR052579">
    <property type="entry name" value="Zinc_finger_SWIM"/>
</dbReference>
<reference evidence="2 3" key="1">
    <citation type="submission" date="2020-06" db="EMBL/GenBank/DDBJ databases">
        <title>Transcriptomic and genomic resources for Thalictrum thalictroides and T. hernandezii: Facilitating candidate gene discovery in an emerging model plant lineage.</title>
        <authorList>
            <person name="Arias T."/>
            <person name="Riano-Pachon D.M."/>
            <person name="Di Stilio V.S."/>
        </authorList>
    </citation>
    <scope>NUCLEOTIDE SEQUENCE [LARGE SCALE GENOMIC DNA]</scope>
    <source>
        <strain evidence="3">cv. WT478/WT964</strain>
        <tissue evidence="2">Leaves</tissue>
    </source>
</reference>
<organism evidence="2 3">
    <name type="scientific">Thalictrum thalictroides</name>
    <name type="common">Rue-anemone</name>
    <name type="synonym">Anemone thalictroides</name>
    <dbReference type="NCBI Taxonomy" id="46969"/>
    <lineage>
        <taxon>Eukaryota</taxon>
        <taxon>Viridiplantae</taxon>
        <taxon>Streptophyta</taxon>
        <taxon>Embryophyta</taxon>
        <taxon>Tracheophyta</taxon>
        <taxon>Spermatophyta</taxon>
        <taxon>Magnoliopsida</taxon>
        <taxon>Ranunculales</taxon>
        <taxon>Ranunculaceae</taxon>
        <taxon>Thalictroideae</taxon>
        <taxon>Thalictrum</taxon>
    </lineage>
</organism>